<comment type="caution">
    <text evidence="2">The sequence shown here is derived from an EMBL/GenBank/DDBJ whole genome shotgun (WGS) entry which is preliminary data.</text>
</comment>
<dbReference type="InterPro" id="IPR027417">
    <property type="entry name" value="P-loop_NTPase"/>
</dbReference>
<dbReference type="EMBL" id="LKCM01000118">
    <property type="protein sequence ID" value="KPQ43979.1"/>
    <property type="molecule type" value="Genomic_DNA"/>
</dbReference>
<sequence length="221" mass="24553">MSYCISPLSHSPLPCTDLQNFKPSCMTVIEGSSSIVPDVLFRLCVSSVISGRDAMFVDGWNTFNPYTFSKIAKSLGAEPKKVLSRIHVARAFTEYQMDALIHGLHDAIEQWHPAVLAVSYLPSLFSEEDSRKLLEPLLERLKLLTASSGIITVVTSFGGSWYGDRLLASRANRVISIEQPSKKLIRIIDDGYAFEYMPVPPGQMRFTDFMFADFAGGDVYG</sequence>
<dbReference type="Gene3D" id="3.40.50.300">
    <property type="entry name" value="P-loop containing nucleotide triphosphate hydrolases"/>
    <property type="match status" value="1"/>
</dbReference>
<dbReference type="InterPro" id="IPR013632">
    <property type="entry name" value="Rad51_C"/>
</dbReference>
<proteinExistence type="predicted"/>
<evidence type="ECO:0000259" key="1">
    <source>
        <dbReference type="Pfam" id="PF08423"/>
    </source>
</evidence>
<feature type="domain" description="Rad51-like C-terminal" evidence="1">
    <location>
        <begin position="53"/>
        <end position="126"/>
    </location>
</feature>
<dbReference type="SUPFAM" id="SSF52540">
    <property type="entry name" value="P-loop containing nucleoside triphosphate hydrolases"/>
    <property type="match status" value="1"/>
</dbReference>
<evidence type="ECO:0000313" key="2">
    <source>
        <dbReference type="EMBL" id="KPQ43979.1"/>
    </source>
</evidence>
<gene>
    <name evidence="2" type="ORF">MPEBLZ_01447</name>
</gene>
<dbReference type="AlphaFoldDB" id="A0A0P8ABF9"/>
<reference evidence="2 3" key="1">
    <citation type="submission" date="2015-09" db="EMBL/GenBank/DDBJ databases">
        <title>A metagenomics-based metabolic model of nitrate-dependent anaerobic oxidation of methane by Methanoperedens-like archaea.</title>
        <authorList>
            <person name="Arshad A."/>
            <person name="Speth D.R."/>
            <person name="De Graaf R.M."/>
            <person name="Op Den Camp H.J."/>
            <person name="Jetten M.S."/>
            <person name="Welte C.U."/>
        </authorList>
    </citation>
    <scope>NUCLEOTIDE SEQUENCE [LARGE SCALE GENOMIC DNA]</scope>
</reference>
<organism evidence="2 3">
    <name type="scientific">Candidatus Methanoperedens nitratireducens</name>
    <dbReference type="NCBI Taxonomy" id="1392998"/>
    <lineage>
        <taxon>Archaea</taxon>
        <taxon>Methanobacteriati</taxon>
        <taxon>Methanobacteriota</taxon>
        <taxon>Stenosarchaea group</taxon>
        <taxon>Methanomicrobia</taxon>
        <taxon>Methanosarcinales</taxon>
        <taxon>ANME-2 cluster</taxon>
        <taxon>Candidatus Methanoperedentaceae</taxon>
        <taxon>Candidatus Methanoperedens</taxon>
    </lineage>
</organism>
<dbReference type="Proteomes" id="UP000050360">
    <property type="component" value="Unassembled WGS sequence"/>
</dbReference>
<accession>A0A0P8ABF9</accession>
<name>A0A0P8ABF9_9EURY</name>
<evidence type="ECO:0000313" key="3">
    <source>
        <dbReference type="Proteomes" id="UP000050360"/>
    </source>
</evidence>
<protein>
    <submittedName>
        <fullName evidence="2">DNA repair and recombination protein RadA</fullName>
    </submittedName>
</protein>
<dbReference type="Pfam" id="PF08423">
    <property type="entry name" value="Rad51"/>
    <property type="match status" value="1"/>
</dbReference>